<comment type="similarity">
    <text evidence="1 4">Belongs to the glycosyl hydrolase 32 family.</text>
</comment>
<keyword evidence="3 4" id="KW-0326">Glycosidase</keyword>
<dbReference type="InterPro" id="IPR001362">
    <property type="entry name" value="Glyco_hydro_32"/>
</dbReference>
<keyword evidence="8" id="KW-1185">Reference proteome</keyword>
<evidence type="ECO:0000256" key="1">
    <source>
        <dbReference type="ARBA" id="ARBA00009902"/>
    </source>
</evidence>
<dbReference type="PANTHER" id="PTHR42800:SF1">
    <property type="entry name" value="EXOINULINASE INUD (AFU_ORTHOLOGUE AFUA_5G00480)"/>
    <property type="match status" value="1"/>
</dbReference>
<dbReference type="CDD" id="cd18622">
    <property type="entry name" value="GH32_Inu-like"/>
    <property type="match status" value="1"/>
</dbReference>
<sequence>MITQSQEKYRPLYHFTPQQGWINDPNGLVYFNDEYHLFFQYHPDGTVWGPMHWGHAISSDLVNWQEQPIALAPDEHGTIFSGSAVVDWHDTTGFFNGQSGLVAIFTHHDHNYKLDHIQQRQSLAYSHDAGRTWIKYEGNPVLEHDELIDFRDPKVFWHQETARWIMILACGQTVHLYGSPNLKEWTFLSEFGDGIGSHAGVWECPDLFPLMVDGDAATTKWVMLVSIGSSDDFIEGSRTQYFMGEFDGVTFTPDDSSQEIRWLDYGRDHYAGVCWSDIPVEDGRRICIGWMSNWKYANLTPTEQWRGAMSIPREITLEQRAQGITLIQRPVQEINTMRSPIVTLENTTLAEVQAKLASLQMDSYEIQITADITSTFALQLRASSSQDQVTVVGYEGDASEVYIDRSHSGDHTFHQDFAGKHTAKVDHNLSTIELQIYVDRSSIEVFANDGQVAMTDLIFPDHDAQGLGIQSPDQHLPLSSFHIYQFMSS</sequence>
<evidence type="ECO:0000256" key="2">
    <source>
        <dbReference type="ARBA" id="ARBA00022801"/>
    </source>
</evidence>
<dbReference type="InterPro" id="IPR013189">
    <property type="entry name" value="Glyco_hydro_32_C"/>
</dbReference>
<gene>
    <name evidence="7" type="ORF">PTI45_02644</name>
</gene>
<comment type="caution">
    <text evidence="7">The sequence shown here is derived from an EMBL/GenBank/DDBJ whole genome shotgun (WGS) entry which is preliminary data.</text>
</comment>
<accession>A0A1E3L2Q2</accession>
<name>A0A1E3L2Q2_9BACL</name>
<reference evidence="7 8" key="1">
    <citation type="submission" date="2016-08" db="EMBL/GenBank/DDBJ databases">
        <title>Genome sequencing of Paenibacillus sp. TI45-13ar, isolated from Korean traditional nuruk.</title>
        <authorList>
            <person name="Kim S.-J."/>
        </authorList>
    </citation>
    <scope>NUCLEOTIDE SEQUENCE [LARGE SCALE GENOMIC DNA]</scope>
    <source>
        <strain evidence="7 8">TI45-13ar</strain>
    </source>
</reference>
<dbReference type="Pfam" id="PF08244">
    <property type="entry name" value="Glyco_hydro_32C"/>
    <property type="match status" value="1"/>
</dbReference>
<dbReference type="InterPro" id="IPR023296">
    <property type="entry name" value="Glyco_hydro_beta-prop_sf"/>
</dbReference>
<organism evidence="7 8">
    <name type="scientific">Paenibacillus nuruki</name>
    <dbReference type="NCBI Taxonomy" id="1886670"/>
    <lineage>
        <taxon>Bacteria</taxon>
        <taxon>Bacillati</taxon>
        <taxon>Bacillota</taxon>
        <taxon>Bacilli</taxon>
        <taxon>Bacillales</taxon>
        <taxon>Paenibacillaceae</taxon>
        <taxon>Paenibacillus</taxon>
    </lineage>
</organism>
<dbReference type="AlphaFoldDB" id="A0A1E3L2Q2"/>
<dbReference type="EMBL" id="MDER01000044">
    <property type="protein sequence ID" value="ODP28006.1"/>
    <property type="molecule type" value="Genomic_DNA"/>
</dbReference>
<dbReference type="GO" id="GO:0005737">
    <property type="term" value="C:cytoplasm"/>
    <property type="evidence" value="ECO:0007669"/>
    <property type="project" value="TreeGrafter"/>
</dbReference>
<dbReference type="PROSITE" id="PS00609">
    <property type="entry name" value="GLYCOSYL_HYDROL_F32"/>
    <property type="match status" value="1"/>
</dbReference>
<dbReference type="STRING" id="1886670.PTI45_02644"/>
<dbReference type="SUPFAM" id="SSF75005">
    <property type="entry name" value="Arabinanase/levansucrase/invertase"/>
    <property type="match status" value="1"/>
</dbReference>
<evidence type="ECO:0000259" key="5">
    <source>
        <dbReference type="Pfam" id="PF00251"/>
    </source>
</evidence>
<dbReference type="InterPro" id="IPR013148">
    <property type="entry name" value="Glyco_hydro_32_N"/>
</dbReference>
<proteinExistence type="inferred from homology"/>
<dbReference type="GO" id="GO:0004575">
    <property type="term" value="F:sucrose alpha-glucosidase activity"/>
    <property type="evidence" value="ECO:0007669"/>
    <property type="project" value="TreeGrafter"/>
</dbReference>
<evidence type="ECO:0000256" key="4">
    <source>
        <dbReference type="RuleBase" id="RU362110"/>
    </source>
</evidence>
<dbReference type="PATRIC" id="fig|1886670.3.peg.2688"/>
<dbReference type="GO" id="GO:0005987">
    <property type="term" value="P:sucrose catabolic process"/>
    <property type="evidence" value="ECO:0007669"/>
    <property type="project" value="TreeGrafter"/>
</dbReference>
<keyword evidence="2 4" id="KW-0378">Hydrolase</keyword>
<dbReference type="PANTHER" id="PTHR42800">
    <property type="entry name" value="EXOINULINASE INUD (AFU_ORTHOLOGUE AFUA_5G00480)"/>
    <property type="match status" value="1"/>
</dbReference>
<evidence type="ECO:0000313" key="7">
    <source>
        <dbReference type="EMBL" id="ODP28006.1"/>
    </source>
</evidence>
<dbReference type="Proteomes" id="UP000094578">
    <property type="component" value="Unassembled WGS sequence"/>
</dbReference>
<dbReference type="InterPro" id="IPR018053">
    <property type="entry name" value="Glyco_hydro_32_AS"/>
</dbReference>
<dbReference type="EC" id="3.2.1.26" evidence="7"/>
<dbReference type="Pfam" id="PF00251">
    <property type="entry name" value="Glyco_hydro_32N"/>
    <property type="match status" value="1"/>
</dbReference>
<dbReference type="SUPFAM" id="SSF49899">
    <property type="entry name" value="Concanavalin A-like lectins/glucanases"/>
    <property type="match status" value="1"/>
</dbReference>
<dbReference type="Gene3D" id="2.60.120.560">
    <property type="entry name" value="Exo-inulinase, domain 1"/>
    <property type="match status" value="1"/>
</dbReference>
<dbReference type="Gene3D" id="2.115.10.20">
    <property type="entry name" value="Glycosyl hydrolase domain, family 43"/>
    <property type="match status" value="1"/>
</dbReference>
<evidence type="ECO:0000259" key="6">
    <source>
        <dbReference type="Pfam" id="PF08244"/>
    </source>
</evidence>
<feature type="domain" description="Glycosyl hydrolase family 32 N-terminal" evidence="5">
    <location>
        <begin position="14"/>
        <end position="330"/>
    </location>
</feature>
<dbReference type="InterPro" id="IPR013320">
    <property type="entry name" value="ConA-like_dom_sf"/>
</dbReference>
<feature type="domain" description="Glycosyl hydrolase family 32 C-terminal" evidence="6">
    <location>
        <begin position="344"/>
        <end position="484"/>
    </location>
</feature>
<evidence type="ECO:0000313" key="8">
    <source>
        <dbReference type="Proteomes" id="UP000094578"/>
    </source>
</evidence>
<protein>
    <submittedName>
        <fullName evidence="7">Beta-fructofuranosidase</fullName>
        <ecNumber evidence="7">3.2.1.26</ecNumber>
    </submittedName>
</protein>
<evidence type="ECO:0000256" key="3">
    <source>
        <dbReference type="ARBA" id="ARBA00023295"/>
    </source>
</evidence>
<dbReference type="SMART" id="SM00640">
    <property type="entry name" value="Glyco_32"/>
    <property type="match status" value="1"/>
</dbReference>
<dbReference type="RefSeq" id="WP_069328048.1">
    <property type="nucleotide sequence ID" value="NZ_MDER01000044.1"/>
</dbReference>